<keyword evidence="1" id="KW-0732">Signal</keyword>
<feature type="signal peptide" evidence="1">
    <location>
        <begin position="1"/>
        <end position="23"/>
    </location>
</feature>
<dbReference type="KEGG" id="aep:AMC99_02075"/>
<sequence>MKKLSSILALAAAVAVVPSVSHAAEIVEFGYKASELSTPASQAALLERIELYSKKACKRGSPFAPLSAVKDCTSDLKSQLVDAIGDPELQILAEQESEVFVRTARK</sequence>
<feature type="chain" id="PRO_5005804816" description="UrcA family protein" evidence="1">
    <location>
        <begin position="24"/>
        <end position="106"/>
    </location>
</feature>
<evidence type="ECO:0008006" key="4">
    <source>
        <dbReference type="Google" id="ProtNLM"/>
    </source>
</evidence>
<evidence type="ECO:0000256" key="1">
    <source>
        <dbReference type="SAM" id="SignalP"/>
    </source>
</evidence>
<evidence type="ECO:0000313" key="2">
    <source>
        <dbReference type="EMBL" id="ALE17361.1"/>
    </source>
</evidence>
<dbReference type="AlphaFoldDB" id="A0A0M5L5F7"/>
<proteinExistence type="predicted"/>
<reference evidence="2 3" key="1">
    <citation type="submission" date="2015-09" db="EMBL/GenBank/DDBJ databases">
        <title>Complete genome sequence of a benzo[a]pyrene-degrading bacterium Altererythrobacter epoxidivorans CGMCC 1.7731T.</title>
        <authorList>
            <person name="Li Z."/>
            <person name="Cheng H."/>
            <person name="Huo Y."/>
            <person name="Xu X."/>
        </authorList>
    </citation>
    <scope>NUCLEOTIDE SEQUENCE [LARGE SCALE GENOMIC DNA]</scope>
    <source>
        <strain evidence="2 3">CGMCC 1.7731</strain>
    </source>
</reference>
<dbReference type="Proteomes" id="UP000057938">
    <property type="component" value="Chromosome"/>
</dbReference>
<protein>
    <recommendedName>
        <fullName evidence="4">UrcA family protein</fullName>
    </recommendedName>
</protein>
<name>A0A0M5L5F7_9SPHN</name>
<keyword evidence="3" id="KW-1185">Reference proteome</keyword>
<accession>A0A0M5L5F7</accession>
<organism evidence="2 3">
    <name type="scientific">Altererythrobacter epoxidivorans</name>
    <dbReference type="NCBI Taxonomy" id="361183"/>
    <lineage>
        <taxon>Bacteria</taxon>
        <taxon>Pseudomonadati</taxon>
        <taxon>Pseudomonadota</taxon>
        <taxon>Alphaproteobacteria</taxon>
        <taxon>Sphingomonadales</taxon>
        <taxon>Erythrobacteraceae</taxon>
        <taxon>Altererythrobacter</taxon>
    </lineage>
</organism>
<dbReference type="NCBIfam" id="TIGR04433">
    <property type="entry name" value="UrcA_uranyl"/>
    <property type="match status" value="1"/>
</dbReference>
<dbReference type="EMBL" id="CP012669">
    <property type="protein sequence ID" value="ALE17361.1"/>
    <property type="molecule type" value="Genomic_DNA"/>
</dbReference>
<gene>
    <name evidence="2" type="ORF">AMC99_02075</name>
</gene>
<dbReference type="InterPro" id="IPR030972">
    <property type="entry name" value="UrcA_uranyl"/>
</dbReference>
<dbReference type="RefSeq" id="WP_061926216.1">
    <property type="nucleotide sequence ID" value="NZ_CP012669.1"/>
</dbReference>
<dbReference type="PATRIC" id="fig|361183.4.peg.2043"/>
<evidence type="ECO:0000313" key="3">
    <source>
        <dbReference type="Proteomes" id="UP000057938"/>
    </source>
</evidence>